<feature type="compositionally biased region" description="Low complexity" evidence="1">
    <location>
        <begin position="104"/>
        <end position="121"/>
    </location>
</feature>
<dbReference type="OrthoDB" id="2062607at2"/>
<gene>
    <name evidence="3" type="ORF">SAMN04487771_103716</name>
</gene>
<feature type="transmembrane region" description="Helical" evidence="2">
    <location>
        <begin position="153"/>
        <end position="171"/>
    </location>
</feature>
<dbReference type="AlphaFoldDB" id="A0A1I0GR69"/>
<evidence type="ECO:0000256" key="2">
    <source>
        <dbReference type="SAM" id="Phobius"/>
    </source>
</evidence>
<name>A0A1I0GR69_9FIRM</name>
<evidence type="ECO:0000313" key="3">
    <source>
        <dbReference type="EMBL" id="SET73587.1"/>
    </source>
</evidence>
<proteinExistence type="predicted"/>
<keyword evidence="2" id="KW-0472">Membrane</keyword>
<protein>
    <submittedName>
        <fullName evidence="3">Uncharacterized protein</fullName>
    </submittedName>
</protein>
<dbReference type="Proteomes" id="UP000199820">
    <property type="component" value="Unassembled WGS sequence"/>
</dbReference>
<evidence type="ECO:0000313" key="4">
    <source>
        <dbReference type="Proteomes" id="UP000199820"/>
    </source>
</evidence>
<reference evidence="4" key="1">
    <citation type="submission" date="2016-10" db="EMBL/GenBank/DDBJ databases">
        <authorList>
            <person name="Varghese N."/>
            <person name="Submissions S."/>
        </authorList>
    </citation>
    <scope>NUCLEOTIDE SEQUENCE [LARGE SCALE GENOMIC DNA]</scope>
    <source>
        <strain evidence="4">KH1P1</strain>
    </source>
</reference>
<feature type="region of interest" description="Disordered" evidence="1">
    <location>
        <begin position="101"/>
        <end position="121"/>
    </location>
</feature>
<keyword evidence="2" id="KW-0812">Transmembrane</keyword>
<evidence type="ECO:0000256" key="1">
    <source>
        <dbReference type="SAM" id="MobiDB-lite"/>
    </source>
</evidence>
<keyword evidence="2" id="KW-1133">Transmembrane helix</keyword>
<feature type="transmembrane region" description="Helical" evidence="2">
    <location>
        <begin position="129"/>
        <end position="147"/>
    </location>
</feature>
<dbReference type="EMBL" id="FOIL01000037">
    <property type="protein sequence ID" value="SET73587.1"/>
    <property type="molecule type" value="Genomic_DNA"/>
</dbReference>
<accession>A0A1I0GR69</accession>
<sequence>MALTSDFKDAVQSGKVTRVRIMLKDSLLLSSGGEDFMQMLDYAKDQMPALMDEHDGESFRNPDDWNEEYLNEQMVAVVNNFSKERVDLLVRMAKKLYKPQVTRTQTGTSKSTYSSSNNTSSGLSTVQKAGIAVATVGAVTVVAGLAFRAPIAVPILGGVAVVAGGAMYFAGREN</sequence>
<organism evidence="3 4">
    <name type="scientific">[Clostridium] aminophilum</name>
    <dbReference type="NCBI Taxonomy" id="1526"/>
    <lineage>
        <taxon>Bacteria</taxon>
        <taxon>Bacillati</taxon>
        <taxon>Bacillota</taxon>
        <taxon>Clostridia</taxon>
        <taxon>Lachnospirales</taxon>
        <taxon>Lachnospiraceae</taxon>
    </lineage>
</organism>
<keyword evidence="4" id="KW-1185">Reference proteome</keyword>
<dbReference type="RefSeq" id="WP_074649972.1">
    <property type="nucleotide sequence ID" value="NZ_FOIL01000037.1"/>
</dbReference>